<evidence type="ECO:0000313" key="2">
    <source>
        <dbReference type="Proteomes" id="UP000807159"/>
    </source>
</evidence>
<proteinExistence type="predicted"/>
<comment type="caution">
    <text evidence="1">The sequence shown here is derived from an EMBL/GenBank/DDBJ whole genome shotgun (WGS) entry which is preliminary data.</text>
</comment>
<accession>A0A8T2ZHJ2</accession>
<name>A0A8T2ZHJ2_POPDE</name>
<dbReference type="AlphaFoldDB" id="A0A8T2ZHJ2"/>
<reference evidence="1" key="1">
    <citation type="journal article" date="2021" name="J. Hered.">
        <title>Genome Assembly of Salicaceae Populus deltoides (Eastern Cottonwood) I-69 Based on Nanopore Sequencing and Hi-C Technologies.</title>
        <authorList>
            <person name="Bai S."/>
            <person name="Wu H."/>
            <person name="Zhang J."/>
            <person name="Pan Z."/>
            <person name="Zhao W."/>
            <person name="Li Z."/>
            <person name="Tong C."/>
        </authorList>
    </citation>
    <scope>NUCLEOTIDE SEQUENCE</scope>
    <source>
        <tissue evidence="1">Leaf</tissue>
    </source>
</reference>
<dbReference type="Proteomes" id="UP000807159">
    <property type="component" value="Chromosome 2"/>
</dbReference>
<sequence length="140" mass="15858">MGMDYFAMKKGIKGSASGEEESESEFVWRAAFEEHLGVEREALARLVLRGVGFDEFVIEKDGGVRTLIEHFVGIRDVRDSEELYYESSRVIYAFFKGMGMNSAQLAHAKIVFIYTYIKTAFIRTGGARYYVSLIRQCGAL</sequence>
<protein>
    <submittedName>
        <fullName evidence="1">Uncharacterized protein</fullName>
    </submittedName>
</protein>
<evidence type="ECO:0000313" key="1">
    <source>
        <dbReference type="EMBL" id="KAH8517003.1"/>
    </source>
</evidence>
<gene>
    <name evidence="1" type="ORF">H0E87_005093</name>
</gene>
<organism evidence="1 2">
    <name type="scientific">Populus deltoides</name>
    <name type="common">Eastern poplar</name>
    <name type="synonym">Eastern cottonwood</name>
    <dbReference type="NCBI Taxonomy" id="3696"/>
    <lineage>
        <taxon>Eukaryota</taxon>
        <taxon>Viridiplantae</taxon>
        <taxon>Streptophyta</taxon>
        <taxon>Embryophyta</taxon>
        <taxon>Tracheophyta</taxon>
        <taxon>Spermatophyta</taxon>
        <taxon>Magnoliopsida</taxon>
        <taxon>eudicotyledons</taxon>
        <taxon>Gunneridae</taxon>
        <taxon>Pentapetalae</taxon>
        <taxon>rosids</taxon>
        <taxon>fabids</taxon>
        <taxon>Malpighiales</taxon>
        <taxon>Salicaceae</taxon>
        <taxon>Saliceae</taxon>
        <taxon>Populus</taxon>
    </lineage>
</organism>
<keyword evidence="2" id="KW-1185">Reference proteome</keyword>
<dbReference type="EMBL" id="JACEGQ020000002">
    <property type="protein sequence ID" value="KAH8517003.1"/>
    <property type="molecule type" value="Genomic_DNA"/>
</dbReference>